<protein>
    <recommendedName>
        <fullName evidence="3">Phage protein</fullName>
    </recommendedName>
</protein>
<dbReference type="EMBL" id="BOSL01000002">
    <property type="protein sequence ID" value="GIP51835.1"/>
    <property type="molecule type" value="Genomic_DNA"/>
</dbReference>
<reference evidence="1 2" key="1">
    <citation type="submission" date="2021-03" db="EMBL/GenBank/DDBJ databases">
        <title>Antimicrobial resistance genes in bacteria isolated from Japanese honey, and their potential for conferring macrolide and lincosamide resistance in the American foulbrood pathogen Paenibacillus larvae.</title>
        <authorList>
            <person name="Okamoto M."/>
            <person name="Kumagai M."/>
            <person name="Kanamori H."/>
            <person name="Takamatsu D."/>
        </authorList>
    </citation>
    <scope>NUCLEOTIDE SEQUENCE [LARGE SCALE GENOMIC DNA]</scope>
    <source>
        <strain evidence="1 2">J42TS3</strain>
    </source>
</reference>
<name>A0ABQ4M8U1_9BACL</name>
<proteinExistence type="predicted"/>
<comment type="caution">
    <text evidence="1">The sequence shown here is derived from an EMBL/GenBank/DDBJ whole genome shotgun (WGS) entry which is preliminary data.</text>
</comment>
<gene>
    <name evidence="1" type="ORF">J42TS3_08700</name>
</gene>
<keyword evidence="2" id="KW-1185">Reference proteome</keyword>
<evidence type="ECO:0008006" key="3">
    <source>
        <dbReference type="Google" id="ProtNLM"/>
    </source>
</evidence>
<dbReference type="RefSeq" id="WP_213653905.1">
    <property type="nucleotide sequence ID" value="NZ_BOSL01000002.1"/>
</dbReference>
<accession>A0ABQ4M8U1</accession>
<evidence type="ECO:0000313" key="2">
    <source>
        <dbReference type="Proteomes" id="UP000679992"/>
    </source>
</evidence>
<sequence length="51" mass="5784">MMKTNNEYAAKAAIELAKQNIESTDGWVSPEQVTQFIEEVYAFLTGEDKED</sequence>
<dbReference type="Proteomes" id="UP000679992">
    <property type="component" value="Unassembled WGS sequence"/>
</dbReference>
<organism evidence="1 2">
    <name type="scientific">Paenibacillus vini</name>
    <dbReference type="NCBI Taxonomy" id="1476024"/>
    <lineage>
        <taxon>Bacteria</taxon>
        <taxon>Bacillati</taxon>
        <taxon>Bacillota</taxon>
        <taxon>Bacilli</taxon>
        <taxon>Bacillales</taxon>
        <taxon>Paenibacillaceae</taxon>
        <taxon>Paenibacillus</taxon>
    </lineage>
</organism>
<evidence type="ECO:0000313" key="1">
    <source>
        <dbReference type="EMBL" id="GIP51835.1"/>
    </source>
</evidence>